<feature type="disulfide bond" evidence="5">
    <location>
        <begin position="1145"/>
        <end position="1154"/>
    </location>
</feature>
<dbReference type="InterPro" id="IPR013032">
    <property type="entry name" value="EGF-like_CS"/>
</dbReference>
<feature type="disulfide bond" evidence="5">
    <location>
        <begin position="803"/>
        <end position="812"/>
    </location>
</feature>
<feature type="disulfide bond" evidence="5">
    <location>
        <begin position="1183"/>
        <end position="1192"/>
    </location>
</feature>
<protein>
    <submittedName>
        <fullName evidence="10">Uncharacterized protein</fullName>
    </submittedName>
</protein>
<dbReference type="Gene3D" id="2.10.25.10">
    <property type="entry name" value="Laminin"/>
    <property type="match status" value="27"/>
</dbReference>
<feature type="disulfide bond" evidence="5">
    <location>
        <begin position="1299"/>
        <end position="1308"/>
    </location>
</feature>
<feature type="domain" description="Sushi" evidence="9">
    <location>
        <begin position="524"/>
        <end position="585"/>
    </location>
</feature>
<keyword evidence="3 5" id="KW-1015">Disulfide bond</keyword>
<feature type="disulfide bond" evidence="6">
    <location>
        <begin position="272"/>
        <end position="315"/>
    </location>
</feature>
<feature type="domain" description="EGF-like" evidence="7">
    <location>
        <begin position="930"/>
        <end position="965"/>
    </location>
</feature>
<dbReference type="InterPro" id="IPR000436">
    <property type="entry name" value="Sushi_SCR_CCP_dom"/>
</dbReference>
<dbReference type="Gene3D" id="2.10.70.10">
    <property type="entry name" value="Complement Module, domain 1"/>
    <property type="match status" value="3"/>
</dbReference>
<dbReference type="SMART" id="SM00327">
    <property type="entry name" value="VWA"/>
    <property type="match status" value="2"/>
</dbReference>
<feature type="disulfide bond" evidence="5">
    <location>
        <begin position="841"/>
        <end position="850"/>
    </location>
</feature>
<feature type="domain" description="Sushi" evidence="9">
    <location>
        <begin position="1839"/>
        <end position="1889"/>
    </location>
</feature>
<feature type="disulfide bond" evidence="5">
    <location>
        <begin position="934"/>
        <end position="944"/>
    </location>
</feature>
<dbReference type="EMBL" id="CAWYQH010000163">
    <property type="protein sequence ID" value="CAK8697438.1"/>
    <property type="molecule type" value="Genomic_DNA"/>
</dbReference>
<feature type="domain" description="EGF-like" evidence="7">
    <location>
        <begin position="1081"/>
        <end position="1117"/>
    </location>
</feature>
<dbReference type="PANTHER" id="PTHR24049">
    <property type="entry name" value="CRUMBS FAMILY MEMBER"/>
    <property type="match status" value="1"/>
</dbReference>
<keyword evidence="4" id="KW-0325">Glycoprotein</keyword>
<feature type="domain" description="EGF-like" evidence="7">
    <location>
        <begin position="1651"/>
        <end position="1687"/>
    </location>
</feature>
<dbReference type="PROSITE" id="PS01186">
    <property type="entry name" value="EGF_2"/>
    <property type="match status" value="26"/>
</dbReference>
<dbReference type="InterPro" id="IPR036465">
    <property type="entry name" value="vWFA_dom_sf"/>
</dbReference>
<feature type="disulfide bond" evidence="5">
    <location>
        <begin position="1566"/>
        <end position="1575"/>
    </location>
</feature>
<feature type="domain" description="EGF-like" evidence="7">
    <location>
        <begin position="1005"/>
        <end position="1041"/>
    </location>
</feature>
<gene>
    <name evidence="10" type="ORF">CVLEPA_LOCUS30664</name>
</gene>
<feature type="disulfide bond" evidence="5">
    <location>
        <begin position="691"/>
        <end position="700"/>
    </location>
</feature>
<dbReference type="Pfam" id="PF00084">
    <property type="entry name" value="Sushi"/>
    <property type="match status" value="3"/>
</dbReference>
<feature type="disulfide bond" evidence="5">
    <location>
        <begin position="955"/>
        <end position="964"/>
    </location>
</feature>
<feature type="domain" description="VWFA" evidence="8">
    <location>
        <begin position="77"/>
        <end position="259"/>
    </location>
</feature>
<feature type="disulfide bond" evidence="5">
    <location>
        <begin position="918"/>
        <end position="927"/>
    </location>
</feature>
<feature type="domain" description="EGF-like" evidence="7">
    <location>
        <begin position="1388"/>
        <end position="1424"/>
    </location>
</feature>
<dbReference type="InterPro" id="IPR000152">
    <property type="entry name" value="EGF-type_Asp/Asn_hydroxyl_site"/>
</dbReference>
<feature type="domain" description="EGF-like" evidence="7">
    <location>
        <begin position="892"/>
        <end position="928"/>
    </location>
</feature>
<dbReference type="CDD" id="cd00033">
    <property type="entry name" value="CCP"/>
    <property type="match status" value="4"/>
</dbReference>
<feature type="domain" description="EGF-like" evidence="7">
    <location>
        <begin position="1540"/>
        <end position="1576"/>
    </location>
</feature>
<evidence type="ECO:0000313" key="10">
    <source>
        <dbReference type="EMBL" id="CAK8697438.1"/>
    </source>
</evidence>
<dbReference type="Pfam" id="PF12661">
    <property type="entry name" value="hEGF"/>
    <property type="match status" value="7"/>
</dbReference>
<dbReference type="PROSITE" id="PS00010">
    <property type="entry name" value="ASX_HYDROXYL"/>
    <property type="match status" value="20"/>
</dbReference>
<reference evidence="10 11" key="1">
    <citation type="submission" date="2024-02" db="EMBL/GenBank/DDBJ databases">
        <authorList>
            <person name="Daric V."/>
            <person name="Darras S."/>
        </authorList>
    </citation>
    <scope>NUCLEOTIDE SEQUENCE [LARGE SCALE GENOMIC DNA]</scope>
</reference>
<comment type="caution">
    <text evidence="5">Lacks conserved residue(s) required for the propagation of feature annotation.</text>
</comment>
<sequence>MFSKRPFVISIHYPADYFLILTVTLLFMPQSGLSMRWATLPSPHPATPNKDLISRTTSGLVSPKWRDAMSDYTTQVDLIFLIDGSGSQGISNFRLVKPWIKTVASAFNISNDNMRIGVVQYSHWYRHRPLDNQRFIKTEVALNDCSSTRCFNRRVEVMKIMGFGTFTGAAINKTVKIDFARSRRNAKKIIILLTDGRSEDQVVYASSYARKQNVIIFCVGVGNYDLAALQIIANGEINNSWKVYQLRHYNQLHTIIPSLQSEVRAVYEDPACSPLLSPKHGKLICTNANEIGSVCKFRCDIERGYSLHGSGTRICQYRPIIGPGWTGEMSTCSVCSANFDLLIILDSSSSIGYGNFLYMKDFIHRLIDSFEVGREKVLVSIIRFNRQVYNLWEYNTYPDKLSLLQAVDGISYDGNGTNTGRALYYALDYKFGVDSGRRPNYPHVTVILTDGRASDSIDAPSKRLQKISEVIAIGLMGSDHTQINKLASRKEFALNVVGHFVQLLSIIREVAGKLCGAEANVAGTMCPQSDLPNPSRCHNLQCTNGNKAGSVCTARCCRGFEVKGSTRSSCYYDGTWSVTNWTCTEKGCEEMEVVPGLQTRCSNKSNIGSVCEVSCKPGYHINGHTSKRNCKLTANGDYLNCRHTCQRQDSFATASWDFPLVSCTETNECSPNPCQNNGICTDQLNGYSCTCAEGFIGTSCELRVNDCHSDPCLNGATCIDGEYSYACSCARGFAGDRCEIHYCGSNPCLNNATCIGQHDGYECVCSQGYTGDRCQTVMDRCQPDPCLNNGTCSQHLLGYSCQCMSGFTGEDCETDIDDCASKPCRNSGTCYDSVNGVFCICAPGYSGHLCGSFEGQCYSNPCVNNGTCHETTPGSYSCTCPAGFIGKNCEIDEDDCASIPCQNRGACLDGVAGFRCVCWQGFEGRTCEIDVDDCYPNPCNDGNCTDLVNAFRCDCPDGYEGLTCEKNIDNCGSMPCLNNATCSDVTNNYTCKCKPGYMGNNCEIDTNECASNPCGNGGMCQDFINSYVCHCLEGFEGQQCQLDADDCLGVTCLNNGTCQDGKNEFMCICNDGFEGRFCETHMNDCYEEACLNGGICIDGIATFSCECETGFEGAHCEVNVDECASNPCFNAIECRDGNGTFECVCAPGFEGLRCQWDTDECRSDPCQNKGMCIDETAGFSCVCAPGFTEERCGISLDHCDSQPCQNRGNCTIVDDTYHCACESGYYGDNCELDDDECFSEPCQNAGICVNGVEEYTCKCVDGFEGDSCEINVDDCALNNANCSFHGTCEDKVNGYKCRCNSGYEGTLCEEETDECSLLPCLNGGTCVDGIDSYDCICPSGFTGIICQNNINECFLDDPCMNGAVCQDGINSFLCVCRPGFTGERCETNIDDCVPGLCVNEGMCIDLIDDFKCECPEGFQGRKCEVNIDDCASNPCYHEALCIDGVNKFECDCPTGWTGYRCDRNENECNNRPCQNGGICVDIPGTYTCSCINGYEGINCENHKDGCAVNPCKNQGKCTDLLNDFRCDCPDGFIGKTCQIPVNRCLSFPCQNEGTCVNSGWSYSCQCPAGYSGLHCELRETHCLSLPCKNNGTCFEYGETYKCICSHGHGGRNCEIIGDHCQSSPCNDGEECISLSGSYMCLCLDGSTCHLNSDACEPNPCLNSASCTRTSTGYSCSCLPGYTGSRCEVIIDNCHSDFDVKCLNGGTCINQAMGYSCNCALGYVGDLCEIEMVCPPLSHCAESGTLRIVGSVCTLKCPDGTRSASWSETRSSEDPPKRICLRDGTWSPPNDITKECVPIRCPLLPVRSMFDVRLSTNIANLDIASPNFTSIAFLKRNQHSKVHRVNCSDGNAIGSICSFGCQFGYELTGPQESVCLANGSWSGPTAYCFPPTCGPPSGSNLAHKITCTNYYNVGSRCFLTCRPGYVTFGDTVKECTSGLKWLSNTSWGCTPSTTCSGPPPTTFNGVYLCTNFQNPGSVCTAKCLPKFKLSSSGTFTCTARNGVLLWQGKPGRCAPVGCDKAIDLRTGVKHGFDVGEDYAKLVSNPRRSDGDREFNDTTGQHLCNMKALVAVNDTGLSSVTLDLWYGADQPSQFHFDIGDYRANGIQNLTRASYIREEVAGFEDMLTTYNSSNTVVWMTAGVRSHPVNSSNRPAPGTYAGVFSTYSHVVIRLRDDYLDFNNNAGMWGTVGPSLSFSAAKGGVVYVGFNRLANKSWIFDQFRTGSGLCYVCINSKV</sequence>
<evidence type="ECO:0000256" key="1">
    <source>
        <dbReference type="ARBA" id="ARBA00022536"/>
    </source>
</evidence>
<dbReference type="PROSITE" id="PS50026">
    <property type="entry name" value="EGF_3"/>
    <property type="match status" value="28"/>
</dbReference>
<feature type="domain" description="EGF-like" evidence="7">
    <location>
        <begin position="1043"/>
        <end position="1079"/>
    </location>
</feature>
<feature type="disulfide bond" evidence="5">
    <location>
        <begin position="1337"/>
        <end position="1346"/>
    </location>
</feature>
<feature type="domain" description="EGF-like" evidence="7">
    <location>
        <begin position="1616"/>
        <end position="1649"/>
    </location>
</feature>
<feature type="domain" description="VWFA" evidence="8">
    <location>
        <begin position="340"/>
        <end position="510"/>
    </location>
</feature>
<dbReference type="InterPro" id="IPR018097">
    <property type="entry name" value="EGF_Ca-bd_CS"/>
</dbReference>
<dbReference type="PRINTS" id="PR01983">
    <property type="entry name" value="NOTCH"/>
</dbReference>
<keyword evidence="6" id="KW-0768">Sushi</keyword>
<evidence type="ECO:0000259" key="8">
    <source>
        <dbReference type="PROSITE" id="PS50234"/>
    </source>
</evidence>
<feature type="domain" description="EGF-like" evidence="7">
    <location>
        <begin position="1157"/>
        <end position="1193"/>
    </location>
</feature>
<dbReference type="Pfam" id="PF00008">
    <property type="entry name" value="EGF"/>
    <property type="match status" value="13"/>
</dbReference>
<feature type="domain" description="EGF-like" evidence="7">
    <location>
        <begin position="967"/>
        <end position="1003"/>
    </location>
</feature>
<feature type="disulfide bond" evidence="5">
    <location>
        <begin position="1452"/>
        <end position="1461"/>
    </location>
</feature>
<dbReference type="CDD" id="cd00054">
    <property type="entry name" value="EGF_CA"/>
    <property type="match status" value="26"/>
</dbReference>
<comment type="caution">
    <text evidence="10">The sequence shown here is derived from an EMBL/GenBank/DDBJ whole genome shotgun (WGS) entry which is preliminary data.</text>
</comment>
<feature type="disulfide bond" evidence="5">
    <location>
        <begin position="1376"/>
        <end position="1385"/>
    </location>
</feature>
<feature type="domain" description="Sushi" evidence="9">
    <location>
        <begin position="270"/>
        <end position="334"/>
    </location>
</feature>
<dbReference type="CDD" id="cd01450">
    <property type="entry name" value="vWFA_subfamily_ECM"/>
    <property type="match status" value="1"/>
</dbReference>
<feature type="domain" description="EGF-like" evidence="7">
    <location>
        <begin position="1233"/>
        <end position="1269"/>
    </location>
</feature>
<feature type="domain" description="EGF-like" evidence="7">
    <location>
        <begin position="1195"/>
        <end position="1231"/>
    </location>
</feature>
<feature type="domain" description="EGF-like" evidence="7">
    <location>
        <begin position="1349"/>
        <end position="1386"/>
    </location>
</feature>
<feature type="disulfide bond" evidence="5">
    <location>
        <begin position="1604"/>
        <end position="1613"/>
    </location>
</feature>
<dbReference type="Pfam" id="PF25024">
    <property type="entry name" value="EGF_TEN"/>
    <property type="match status" value="1"/>
</dbReference>
<feature type="disulfide bond" evidence="5">
    <location>
        <begin position="729"/>
        <end position="738"/>
    </location>
</feature>
<feature type="disulfide bond" evidence="5">
    <location>
        <begin position="1069"/>
        <end position="1078"/>
    </location>
</feature>
<dbReference type="PRINTS" id="PR00010">
    <property type="entry name" value="EGFBLOOD"/>
</dbReference>
<feature type="disulfide bond" evidence="5">
    <location>
        <begin position="1031"/>
        <end position="1040"/>
    </location>
</feature>
<feature type="disulfide bond" evidence="5">
    <location>
        <begin position="880"/>
        <end position="889"/>
    </location>
</feature>
<feature type="domain" description="EGF-like" evidence="7">
    <location>
        <begin position="703"/>
        <end position="739"/>
    </location>
</feature>
<dbReference type="SMART" id="SM00181">
    <property type="entry name" value="EGF"/>
    <property type="match status" value="28"/>
</dbReference>
<feature type="disulfide bond" evidence="5">
    <location>
        <begin position="765"/>
        <end position="774"/>
    </location>
</feature>
<evidence type="ECO:0000259" key="7">
    <source>
        <dbReference type="PROSITE" id="PS50026"/>
    </source>
</evidence>
<feature type="disulfide bond" evidence="5">
    <location>
        <begin position="1259"/>
        <end position="1268"/>
    </location>
</feature>
<dbReference type="InterPro" id="IPR051022">
    <property type="entry name" value="Notch_Cell-Fate_Det"/>
</dbReference>
<feature type="domain" description="EGF-like" evidence="7">
    <location>
        <begin position="1426"/>
        <end position="1462"/>
    </location>
</feature>
<feature type="disulfide bond" evidence="6">
    <location>
        <begin position="1860"/>
        <end position="1887"/>
    </location>
</feature>
<dbReference type="InterPro" id="IPR001881">
    <property type="entry name" value="EGF-like_Ca-bd_dom"/>
</dbReference>
<feature type="domain" description="EGF-like" evidence="7">
    <location>
        <begin position="853"/>
        <end position="890"/>
    </location>
</feature>
<evidence type="ECO:0000256" key="3">
    <source>
        <dbReference type="ARBA" id="ARBA00023157"/>
    </source>
</evidence>
<dbReference type="SUPFAM" id="SSF57184">
    <property type="entry name" value="Growth factor receptor domain"/>
    <property type="match status" value="5"/>
</dbReference>
<dbReference type="PROSITE" id="PS01187">
    <property type="entry name" value="EGF_CA"/>
    <property type="match status" value="7"/>
</dbReference>
<feature type="disulfide bond" evidence="5">
    <location>
        <begin position="1677"/>
        <end position="1686"/>
    </location>
</feature>
<feature type="domain" description="EGF-like" evidence="7">
    <location>
        <begin position="1119"/>
        <end position="1155"/>
    </location>
</feature>
<dbReference type="Gene3D" id="3.40.50.410">
    <property type="entry name" value="von Willebrand factor, type A domain"/>
    <property type="match status" value="2"/>
</dbReference>
<feature type="domain" description="EGF-like" evidence="7">
    <location>
        <begin position="740"/>
        <end position="775"/>
    </location>
</feature>
<keyword evidence="2" id="KW-0677">Repeat</keyword>
<evidence type="ECO:0000256" key="4">
    <source>
        <dbReference type="ARBA" id="ARBA00023180"/>
    </source>
</evidence>
<feature type="disulfide bond" evidence="5">
    <location>
        <begin position="993"/>
        <end position="1002"/>
    </location>
</feature>
<feature type="domain" description="EGF-like" evidence="7">
    <location>
        <begin position="815"/>
        <end position="851"/>
    </location>
</feature>
<feature type="disulfide bond" evidence="5">
    <location>
        <begin position="1718"/>
        <end position="1727"/>
    </location>
</feature>
<dbReference type="Proteomes" id="UP001642483">
    <property type="component" value="Unassembled WGS sequence"/>
</dbReference>
<dbReference type="SUPFAM" id="SSF53300">
    <property type="entry name" value="vWA-like"/>
    <property type="match status" value="2"/>
</dbReference>
<keyword evidence="1 5" id="KW-0245">EGF-like domain</keyword>
<feature type="domain" description="EGF-like" evidence="7">
    <location>
        <begin position="1464"/>
        <end position="1500"/>
    </location>
</feature>
<accession>A0ABP0H1P3</accession>
<feature type="domain" description="Sushi" evidence="9">
    <location>
        <begin position="1890"/>
        <end position="1950"/>
    </location>
</feature>
<feature type="domain" description="EGF-like" evidence="7">
    <location>
        <begin position="1578"/>
        <end position="1614"/>
    </location>
</feature>
<feature type="domain" description="EGF-like" evidence="7">
    <location>
        <begin position="777"/>
        <end position="813"/>
    </location>
</feature>
<feature type="disulfide bond" evidence="5">
    <location>
        <begin position="1107"/>
        <end position="1116"/>
    </location>
</feature>
<dbReference type="InterPro" id="IPR002035">
    <property type="entry name" value="VWF_A"/>
</dbReference>
<feature type="domain" description="EGF-like" evidence="7">
    <location>
        <begin position="1689"/>
        <end position="1728"/>
    </location>
</feature>
<dbReference type="SUPFAM" id="SSF57535">
    <property type="entry name" value="Complement control module/SCR domain"/>
    <property type="match status" value="5"/>
</dbReference>
<organism evidence="10 11">
    <name type="scientific">Clavelina lepadiformis</name>
    <name type="common">Light-bulb sea squirt</name>
    <name type="synonym">Ascidia lepadiformis</name>
    <dbReference type="NCBI Taxonomy" id="159417"/>
    <lineage>
        <taxon>Eukaryota</taxon>
        <taxon>Metazoa</taxon>
        <taxon>Chordata</taxon>
        <taxon>Tunicata</taxon>
        <taxon>Ascidiacea</taxon>
        <taxon>Aplousobranchia</taxon>
        <taxon>Clavelinidae</taxon>
        <taxon>Clavelina</taxon>
    </lineage>
</organism>
<feature type="domain" description="EGF-like" evidence="7">
    <location>
        <begin position="1502"/>
        <end position="1538"/>
    </location>
</feature>
<feature type="domain" description="EGF-like" evidence="7">
    <location>
        <begin position="665"/>
        <end position="701"/>
    </location>
</feature>
<proteinExistence type="predicted"/>
<feature type="disulfide bond" evidence="5">
    <location>
        <begin position="1414"/>
        <end position="1423"/>
    </location>
</feature>
<dbReference type="InterPro" id="IPR000742">
    <property type="entry name" value="EGF"/>
</dbReference>
<evidence type="ECO:0000256" key="2">
    <source>
        <dbReference type="ARBA" id="ARBA00022737"/>
    </source>
</evidence>
<dbReference type="Pfam" id="PF00092">
    <property type="entry name" value="VWA"/>
    <property type="match status" value="2"/>
</dbReference>
<name>A0ABP0H1P3_CLALP</name>
<evidence type="ECO:0000313" key="11">
    <source>
        <dbReference type="Proteomes" id="UP001642483"/>
    </source>
</evidence>
<feature type="domain" description="EGF-like" evidence="7">
    <location>
        <begin position="1311"/>
        <end position="1347"/>
    </location>
</feature>
<evidence type="ECO:0000259" key="9">
    <source>
        <dbReference type="PROSITE" id="PS50923"/>
    </source>
</evidence>
<dbReference type="PRINTS" id="PR00453">
    <property type="entry name" value="VWFADOMAIN"/>
</dbReference>
<feature type="disulfide bond" evidence="5">
    <location>
        <begin position="1528"/>
        <end position="1537"/>
    </location>
</feature>
<feature type="domain" description="EGF-like" evidence="7">
    <location>
        <begin position="1271"/>
        <end position="1309"/>
    </location>
</feature>
<keyword evidence="11" id="KW-1185">Reference proteome</keyword>
<dbReference type="SMART" id="SM00032">
    <property type="entry name" value="CCP"/>
    <property type="match status" value="6"/>
</dbReference>
<dbReference type="PROSITE" id="PS50234">
    <property type="entry name" value="VWFA"/>
    <property type="match status" value="2"/>
</dbReference>
<dbReference type="InterPro" id="IPR009030">
    <property type="entry name" value="Growth_fac_rcpt_cys_sf"/>
</dbReference>
<feature type="disulfide bond" evidence="5">
    <location>
        <begin position="1490"/>
        <end position="1499"/>
    </location>
</feature>
<dbReference type="SUPFAM" id="SSF57196">
    <property type="entry name" value="EGF/Laminin"/>
    <property type="match status" value="12"/>
</dbReference>
<feature type="disulfide bond" evidence="6">
    <location>
        <begin position="556"/>
        <end position="583"/>
    </location>
</feature>
<evidence type="ECO:0000256" key="6">
    <source>
        <dbReference type="PROSITE-ProRule" id="PRU00302"/>
    </source>
</evidence>
<dbReference type="PROSITE" id="PS00022">
    <property type="entry name" value="EGF_1"/>
    <property type="match status" value="26"/>
</dbReference>
<dbReference type="PROSITE" id="PS50923">
    <property type="entry name" value="SUSHI"/>
    <property type="match status" value="4"/>
</dbReference>
<evidence type="ECO:0000256" key="5">
    <source>
        <dbReference type="PROSITE-ProRule" id="PRU00076"/>
    </source>
</evidence>
<dbReference type="InterPro" id="IPR035976">
    <property type="entry name" value="Sushi/SCR/CCP_sf"/>
</dbReference>
<dbReference type="SMART" id="SM00179">
    <property type="entry name" value="EGF_CA"/>
    <property type="match status" value="27"/>
</dbReference>
<feature type="disulfide bond" evidence="5">
    <location>
        <begin position="1221"/>
        <end position="1230"/>
    </location>
</feature>